<dbReference type="Pfam" id="PF22339">
    <property type="entry name" value="YgxA-like_sub_bind"/>
    <property type="match status" value="1"/>
</dbReference>
<organism evidence="3 4">
    <name type="scientific">Cohnella abietis</name>
    <dbReference type="NCBI Taxonomy" id="2507935"/>
    <lineage>
        <taxon>Bacteria</taxon>
        <taxon>Bacillati</taxon>
        <taxon>Bacillota</taxon>
        <taxon>Bacilli</taxon>
        <taxon>Bacillales</taxon>
        <taxon>Paenibacillaceae</taxon>
        <taxon>Cohnella</taxon>
    </lineage>
</organism>
<evidence type="ECO:0000259" key="1">
    <source>
        <dbReference type="Pfam" id="PF14540"/>
    </source>
</evidence>
<dbReference type="KEGG" id="cohn:KCTCHS21_46420"/>
<reference evidence="3 4" key="1">
    <citation type="submission" date="2019-01" db="EMBL/GenBank/DDBJ databases">
        <title>Complete genome sequence of Cohnella hallensis HS21 isolated from Korean fir (Abies koreana) rhizospheric soil.</title>
        <authorList>
            <person name="Jiang L."/>
            <person name="Kang S.W."/>
            <person name="Kim S."/>
            <person name="Jung J."/>
            <person name="Kim C.Y."/>
            <person name="Kim D.H."/>
            <person name="Kim S.W."/>
            <person name="Lee J."/>
        </authorList>
    </citation>
    <scope>NUCLEOTIDE SEQUENCE [LARGE SCALE GENOMIC DNA]</scope>
    <source>
        <strain evidence="3 4">HS21</strain>
    </source>
</reference>
<dbReference type="Gene3D" id="1.10.10.10">
    <property type="entry name" value="Winged helix-like DNA-binding domain superfamily/Winged helix DNA-binding domain"/>
    <property type="match status" value="1"/>
</dbReference>
<dbReference type="InterPro" id="IPR036388">
    <property type="entry name" value="WH-like_DNA-bd_sf"/>
</dbReference>
<keyword evidence="4" id="KW-1185">Reference proteome</keyword>
<dbReference type="Pfam" id="PF14540">
    <property type="entry name" value="NTF-like"/>
    <property type="match status" value="1"/>
</dbReference>
<evidence type="ECO:0008006" key="5">
    <source>
        <dbReference type="Google" id="ProtNLM"/>
    </source>
</evidence>
<sequence>MVQMDNSGIFYLEQLGQEEGLISLLLVANPFSYQPLIDGMDRLALIVTNVADADKKMEHWIWNDARIQVRRVTPEMLESWIVSGHNRNVIHWLVQGDILIDQDSYLTDLRSRLMEWSPLLREQKLLCEFSQFVRTYLQAKQDIQDGQVLDAYSQLLASLHNLAHITLVEQGMHPELTVWEQMRRVNPGIYKLLEQLTTSGETLEQRVQLVLLACEFSILNKMESSCVLLIRLIESRKESWTPAELLQHPDLAGLTLELSVLLQKLVRRGCIRELAKPARNRVSGIVELQYASAGRL</sequence>
<evidence type="ECO:0000313" key="3">
    <source>
        <dbReference type="EMBL" id="BBI35243.1"/>
    </source>
</evidence>
<dbReference type="InterPro" id="IPR043519">
    <property type="entry name" value="NT_sf"/>
</dbReference>
<dbReference type="InterPro" id="IPR029348">
    <property type="entry name" value="NTF-like"/>
</dbReference>
<evidence type="ECO:0000259" key="2">
    <source>
        <dbReference type="Pfam" id="PF22339"/>
    </source>
</evidence>
<dbReference type="Gene3D" id="1.20.120.330">
    <property type="entry name" value="Nucleotidyltransferases domain 2"/>
    <property type="match status" value="1"/>
</dbReference>
<feature type="domain" description="Nucleotidyltransferase-like" evidence="1">
    <location>
        <begin position="17"/>
        <end position="117"/>
    </location>
</feature>
<protein>
    <recommendedName>
        <fullName evidence="5">Nucleotidyltransferase-like domain-containing protein</fullName>
    </recommendedName>
</protein>
<dbReference type="EMBL" id="AP019400">
    <property type="protein sequence ID" value="BBI35243.1"/>
    <property type="molecule type" value="Genomic_DNA"/>
</dbReference>
<dbReference type="InterPro" id="IPR054515">
    <property type="entry name" value="YgxA-like_substrate-bd"/>
</dbReference>
<proteinExistence type="predicted"/>
<dbReference type="Proteomes" id="UP000289856">
    <property type="component" value="Chromosome"/>
</dbReference>
<feature type="domain" description="YgxA-like substrate binding" evidence="2">
    <location>
        <begin position="123"/>
        <end position="221"/>
    </location>
</feature>
<accession>A0A3T1DAY5</accession>
<evidence type="ECO:0000313" key="4">
    <source>
        <dbReference type="Proteomes" id="UP000289856"/>
    </source>
</evidence>
<name>A0A3T1DAY5_9BACL</name>
<gene>
    <name evidence="3" type="ORF">KCTCHS21_46420</name>
</gene>
<dbReference type="Gene3D" id="3.30.460.10">
    <property type="entry name" value="Beta Polymerase, domain 2"/>
    <property type="match status" value="1"/>
</dbReference>
<dbReference type="AlphaFoldDB" id="A0A3T1DAY5"/>